<sequence>MPIAFGDIWDFHTDLRYMVNLPPDKAYLSEQIDLPAARRLGGVFSATGRKAGAPQAEQLKVLEEDVRLIRQIPGLTLVLRAADLEGTGRQVLHAEGIYFIEREADFKFLDWMWDEGFRGLGPLYNEDSALGGGAKGDPARGLTPLGRDFALRAWEKGFLVDCSHANHRTKDDLIDLALVTGNPLHYSHGHLDEAAVPAFGERGLPRTAARRLLETGGLIGLAPHPGFYAAFGRYMEEIDFLAEVAPAQVCLGTDFAGTHTPGPAGNRTFGELKGVWGVPAFAGRLARAHGEDFARSFCGSTLKECLRRSLP</sequence>
<dbReference type="InterPro" id="IPR032466">
    <property type="entry name" value="Metal_Hydrolase"/>
</dbReference>
<proteinExistence type="predicted"/>
<dbReference type="Proteomes" id="UP000782312">
    <property type="component" value="Unassembled WGS sequence"/>
</dbReference>
<dbReference type="AlphaFoldDB" id="A0A932MNT2"/>
<dbReference type="Gene3D" id="3.20.20.140">
    <property type="entry name" value="Metal-dependent hydrolases"/>
    <property type="match status" value="1"/>
</dbReference>
<name>A0A932MNT2_UNCTE</name>
<reference evidence="1" key="1">
    <citation type="submission" date="2020-07" db="EMBL/GenBank/DDBJ databases">
        <title>Huge and variable diversity of episymbiotic CPR bacteria and DPANN archaea in groundwater ecosystems.</title>
        <authorList>
            <person name="He C.Y."/>
            <person name="Keren R."/>
            <person name="Whittaker M."/>
            <person name="Farag I.F."/>
            <person name="Doudna J."/>
            <person name="Cate J.H.D."/>
            <person name="Banfield J.F."/>
        </authorList>
    </citation>
    <scope>NUCLEOTIDE SEQUENCE</scope>
    <source>
        <strain evidence="1">NC_groundwater_763_Ag_S-0.2um_68_21</strain>
    </source>
</reference>
<organism evidence="1 2">
    <name type="scientific">Tectimicrobiota bacterium</name>
    <dbReference type="NCBI Taxonomy" id="2528274"/>
    <lineage>
        <taxon>Bacteria</taxon>
        <taxon>Pseudomonadati</taxon>
        <taxon>Nitrospinota/Tectimicrobiota group</taxon>
        <taxon>Candidatus Tectimicrobiota</taxon>
    </lineage>
</organism>
<comment type="caution">
    <text evidence="1">The sequence shown here is derived from an EMBL/GenBank/DDBJ whole genome shotgun (WGS) entry which is preliminary data.</text>
</comment>
<dbReference type="InterPro" id="IPR008257">
    <property type="entry name" value="Pept_M19"/>
</dbReference>
<evidence type="ECO:0000313" key="2">
    <source>
        <dbReference type="Proteomes" id="UP000782312"/>
    </source>
</evidence>
<gene>
    <name evidence="1" type="ORF">HYZ11_18995</name>
</gene>
<dbReference type="Pfam" id="PF01244">
    <property type="entry name" value="Peptidase_M19"/>
    <property type="match status" value="1"/>
</dbReference>
<dbReference type="PROSITE" id="PS51365">
    <property type="entry name" value="RENAL_DIPEPTIDASE_2"/>
    <property type="match status" value="1"/>
</dbReference>
<dbReference type="GO" id="GO:0006508">
    <property type="term" value="P:proteolysis"/>
    <property type="evidence" value="ECO:0007669"/>
    <property type="project" value="InterPro"/>
</dbReference>
<accession>A0A932MNT2</accession>
<dbReference type="SUPFAM" id="SSF51556">
    <property type="entry name" value="Metallo-dependent hydrolases"/>
    <property type="match status" value="1"/>
</dbReference>
<protein>
    <submittedName>
        <fullName evidence="1">Membrane dipeptidase</fullName>
    </submittedName>
</protein>
<dbReference type="GO" id="GO:0070573">
    <property type="term" value="F:metallodipeptidase activity"/>
    <property type="evidence" value="ECO:0007669"/>
    <property type="project" value="InterPro"/>
</dbReference>
<dbReference type="EMBL" id="JACPUR010000041">
    <property type="protein sequence ID" value="MBI3129699.1"/>
    <property type="molecule type" value="Genomic_DNA"/>
</dbReference>
<evidence type="ECO:0000313" key="1">
    <source>
        <dbReference type="EMBL" id="MBI3129699.1"/>
    </source>
</evidence>